<reference evidence="3" key="2">
    <citation type="submission" date="2012-03" db="EMBL/GenBank/DDBJ databases">
        <title>The complete genome sequence of the pioneer microbe on fresh volcanic deposit, Leptospirillum ferrooxidans strain C2-3.</title>
        <authorList>
            <person name="Fujimura R."/>
            <person name="Sato Y."/>
            <person name="Nishizawa T."/>
            <person name="Nanba K."/>
            <person name="Oshima K."/>
            <person name="Hattori M."/>
            <person name="Kamijo T."/>
            <person name="Ohta H."/>
        </authorList>
    </citation>
    <scope>NUCLEOTIDE SEQUENCE [LARGE SCALE GENOMIC DNA]</scope>
    <source>
        <strain evidence="3">C2-3</strain>
    </source>
</reference>
<dbReference type="KEGG" id="lfc:LFE_1534"/>
<evidence type="ECO:0000313" key="3">
    <source>
        <dbReference type="Proteomes" id="UP000007382"/>
    </source>
</evidence>
<feature type="domain" description="DUF8156" evidence="1">
    <location>
        <begin position="62"/>
        <end position="140"/>
    </location>
</feature>
<gene>
    <name evidence="2" type="ordered locus">LFE_1534</name>
</gene>
<proteinExistence type="predicted"/>
<evidence type="ECO:0000259" key="1">
    <source>
        <dbReference type="Pfam" id="PF26485"/>
    </source>
</evidence>
<organism evidence="2 3">
    <name type="scientific">Leptospirillum ferrooxidans (strain C2-3)</name>
    <dbReference type="NCBI Taxonomy" id="1162668"/>
    <lineage>
        <taxon>Bacteria</taxon>
        <taxon>Pseudomonadati</taxon>
        <taxon>Nitrospirota</taxon>
        <taxon>Nitrospiria</taxon>
        <taxon>Nitrospirales</taxon>
        <taxon>Nitrospiraceae</taxon>
        <taxon>Leptospirillum</taxon>
    </lineage>
</organism>
<reference evidence="2 3" key="1">
    <citation type="journal article" date="2012" name="J. Bacteriol.">
        <title>Complete Genome Sequence of Leptospirillum ferrooxidans Strain C2-3, Isolated from a Fresh Volcanic Ash Deposit on the Island of Miyake, Japan.</title>
        <authorList>
            <person name="Fujimura R."/>
            <person name="Sato Y."/>
            <person name="Nishizawa T."/>
            <person name="Oshima K."/>
            <person name="Kim S.-W."/>
            <person name="Hattori M."/>
            <person name="Kamijo T."/>
            <person name="Ohta H."/>
        </authorList>
    </citation>
    <scope>NUCLEOTIDE SEQUENCE [LARGE SCALE GENOMIC DNA]</scope>
    <source>
        <strain evidence="2 3">C2-3</strain>
    </source>
</reference>
<dbReference type="PATRIC" id="fig|1162668.3.peg.1819"/>
<protein>
    <recommendedName>
        <fullName evidence="1">DUF8156 domain-containing protein</fullName>
    </recommendedName>
</protein>
<dbReference type="AlphaFoldDB" id="I0IPL7"/>
<dbReference type="Proteomes" id="UP000007382">
    <property type="component" value="Chromosome"/>
</dbReference>
<name>I0IPL7_LEPFC</name>
<dbReference type="EMBL" id="AP012342">
    <property type="protein sequence ID" value="BAM07216.1"/>
    <property type="molecule type" value="Genomic_DNA"/>
</dbReference>
<evidence type="ECO:0000313" key="2">
    <source>
        <dbReference type="EMBL" id="BAM07216.1"/>
    </source>
</evidence>
<dbReference type="HOGENOM" id="CLU_1738262_0_0_0"/>
<dbReference type="InterPro" id="IPR058469">
    <property type="entry name" value="DUF8156"/>
</dbReference>
<sequence>MLVSQMELIVKQRGKPSIISFILGPDSINSLSSPQNIEAFLSFINAYQNPSREILSGEQNIMGKSTPTFRELVQLEKQLWNNYTHSLSREEKKRFERLFNKALFLSPAAGEMAGKKDPLMLMIMNIFMEMESRIEKLEEEHSGKIFPEER</sequence>
<keyword evidence="3" id="KW-1185">Reference proteome</keyword>
<dbReference type="STRING" id="1162668.LFE_1534"/>
<accession>I0IPL7</accession>
<dbReference type="Pfam" id="PF26485">
    <property type="entry name" value="DUF8156"/>
    <property type="match status" value="1"/>
</dbReference>